<proteinExistence type="predicted"/>
<sequence length="337" mass="34155">MTDHRLVLGIDAGGTATRAVVTGLDGELLGSGRAGGGNPTTHGQPAARAQLAAALADALREVDPADVVGGVAGIAGGLAFSPSVLEAVWREAGLGCVPRPEGDALIAFVAGTPQSSGTLLLSGTGAIACRVTDGTAEAWSDGLGWLLGDEGSGFWLGRSAARTVVHDLTRPDGTPPGLLAELVMAELLGTPRSFRDLNDQAFALVARAQADPQSLTRLAPAVNRAAEAGDPRALEIVREGARLLVATAARVHRPQGPIVLAGSVLTSEGPLRSAVQELLGERWDTPVRTAGSGAGAAAWLAAGEVLNPVREAEHISLHAKFTGGNPPVPALTPFLPA</sequence>
<gene>
    <name evidence="2" type="ORF">J0695_17365</name>
</gene>
<dbReference type="Pfam" id="PF01869">
    <property type="entry name" value="BcrAD_BadFG"/>
    <property type="match status" value="1"/>
</dbReference>
<accession>A0A939JEY2</accession>
<dbReference type="InterPro" id="IPR052519">
    <property type="entry name" value="Euk-type_GlcNAc_Kinase"/>
</dbReference>
<dbReference type="EMBL" id="JAFLRJ010000157">
    <property type="protein sequence ID" value="MBO0513556.1"/>
    <property type="molecule type" value="Genomic_DNA"/>
</dbReference>
<organism evidence="2 3">
    <name type="scientific">Streptomyces beijiangensis</name>
    <dbReference type="NCBI Taxonomy" id="163361"/>
    <lineage>
        <taxon>Bacteria</taxon>
        <taxon>Bacillati</taxon>
        <taxon>Actinomycetota</taxon>
        <taxon>Actinomycetes</taxon>
        <taxon>Kitasatosporales</taxon>
        <taxon>Streptomycetaceae</taxon>
        <taxon>Streptomyces</taxon>
    </lineage>
</organism>
<keyword evidence="3" id="KW-1185">Reference proteome</keyword>
<dbReference type="Gene3D" id="3.30.420.40">
    <property type="match status" value="2"/>
</dbReference>
<evidence type="ECO:0000259" key="1">
    <source>
        <dbReference type="Pfam" id="PF01869"/>
    </source>
</evidence>
<reference evidence="2" key="1">
    <citation type="submission" date="2021-03" db="EMBL/GenBank/DDBJ databases">
        <title>Streptomyces poriferae sp. nov., a novel marine sponge-derived Actinobacteria species with anti-MRSA activity.</title>
        <authorList>
            <person name="Sandoval-Powers M."/>
            <person name="Kralova S."/>
            <person name="Nguyen G.-S."/>
            <person name="Fawwal D."/>
            <person name="Degnes K."/>
            <person name="Klinkenberg G."/>
            <person name="Sletta H."/>
            <person name="Wentzel A."/>
            <person name="Liles M.R."/>
        </authorList>
    </citation>
    <scope>NUCLEOTIDE SEQUENCE</scope>
    <source>
        <strain evidence="2">DSM 41794</strain>
    </source>
</reference>
<dbReference type="InterPro" id="IPR043129">
    <property type="entry name" value="ATPase_NBD"/>
</dbReference>
<dbReference type="Proteomes" id="UP000664167">
    <property type="component" value="Unassembled WGS sequence"/>
</dbReference>
<dbReference type="InterPro" id="IPR002731">
    <property type="entry name" value="ATPase_BadF"/>
</dbReference>
<dbReference type="RefSeq" id="WP_206962978.1">
    <property type="nucleotide sequence ID" value="NZ_BAAAJJ010000015.1"/>
</dbReference>
<dbReference type="AlphaFoldDB" id="A0A939JEY2"/>
<dbReference type="SUPFAM" id="SSF53067">
    <property type="entry name" value="Actin-like ATPase domain"/>
    <property type="match status" value="2"/>
</dbReference>
<evidence type="ECO:0000313" key="2">
    <source>
        <dbReference type="EMBL" id="MBO0513556.1"/>
    </source>
</evidence>
<comment type="caution">
    <text evidence="2">The sequence shown here is derived from an EMBL/GenBank/DDBJ whole genome shotgun (WGS) entry which is preliminary data.</text>
</comment>
<protein>
    <recommendedName>
        <fullName evidence="1">ATPase BadF/BadG/BcrA/BcrD type domain-containing protein</fullName>
    </recommendedName>
</protein>
<dbReference type="PANTHER" id="PTHR43190">
    <property type="entry name" value="N-ACETYL-D-GLUCOSAMINE KINASE"/>
    <property type="match status" value="1"/>
</dbReference>
<dbReference type="PANTHER" id="PTHR43190:SF3">
    <property type="entry name" value="N-ACETYL-D-GLUCOSAMINE KINASE"/>
    <property type="match status" value="1"/>
</dbReference>
<evidence type="ECO:0000313" key="3">
    <source>
        <dbReference type="Proteomes" id="UP000664167"/>
    </source>
</evidence>
<name>A0A939JEY2_9ACTN</name>
<feature type="domain" description="ATPase BadF/BadG/BcrA/BcrD type" evidence="1">
    <location>
        <begin position="8"/>
        <end position="276"/>
    </location>
</feature>